<dbReference type="SMART" id="SM00382">
    <property type="entry name" value="AAA"/>
    <property type="match status" value="1"/>
</dbReference>
<reference evidence="10 11" key="1">
    <citation type="journal article" date="2007" name="Science">
        <title>The Chlamydomonas genome reveals the evolution of key animal and plant functions.</title>
        <authorList>
            <person name="Merchant S.S."/>
            <person name="Prochnik S.E."/>
            <person name="Vallon O."/>
            <person name="Harris E.H."/>
            <person name="Karpowicz S.J."/>
            <person name="Witman G.B."/>
            <person name="Terry A."/>
            <person name="Salamov A."/>
            <person name="Fritz-Laylin L.K."/>
            <person name="Marechal-Drouard L."/>
            <person name="Marshall W.F."/>
            <person name="Qu L.H."/>
            <person name="Nelson D.R."/>
            <person name="Sanderfoot A.A."/>
            <person name="Spalding M.H."/>
            <person name="Kapitonov V.V."/>
            <person name="Ren Q."/>
            <person name="Ferris P."/>
            <person name="Lindquist E."/>
            <person name="Shapiro H."/>
            <person name="Lucas S.M."/>
            <person name="Grimwood J."/>
            <person name="Schmutz J."/>
            <person name="Cardol P."/>
            <person name="Cerutti H."/>
            <person name="Chanfreau G."/>
            <person name="Chen C.L."/>
            <person name="Cognat V."/>
            <person name="Croft M.T."/>
            <person name="Dent R."/>
            <person name="Dutcher S."/>
            <person name="Fernandez E."/>
            <person name="Fukuzawa H."/>
            <person name="Gonzalez-Ballester D."/>
            <person name="Gonzalez-Halphen D."/>
            <person name="Hallmann A."/>
            <person name="Hanikenne M."/>
            <person name="Hippler M."/>
            <person name="Inwood W."/>
            <person name="Jabbari K."/>
            <person name="Kalanon M."/>
            <person name="Kuras R."/>
            <person name="Lefebvre P.A."/>
            <person name="Lemaire S.D."/>
            <person name="Lobanov A.V."/>
            <person name="Lohr M."/>
            <person name="Manuell A."/>
            <person name="Meier I."/>
            <person name="Mets L."/>
            <person name="Mittag M."/>
            <person name="Mittelmeier T."/>
            <person name="Moroney J.V."/>
            <person name="Moseley J."/>
            <person name="Napoli C."/>
            <person name="Nedelcu A.M."/>
            <person name="Niyogi K."/>
            <person name="Novoselov S.V."/>
            <person name="Paulsen I.T."/>
            <person name="Pazour G."/>
            <person name="Purton S."/>
            <person name="Ral J.P."/>
            <person name="Riano-Pachon D.M."/>
            <person name="Riekhof W."/>
            <person name="Rymarquis L."/>
            <person name="Schroda M."/>
            <person name="Stern D."/>
            <person name="Umen J."/>
            <person name="Willows R."/>
            <person name="Wilson N."/>
            <person name="Zimmer S.L."/>
            <person name="Allmer J."/>
            <person name="Balk J."/>
            <person name="Bisova K."/>
            <person name="Chen C.J."/>
            <person name="Elias M."/>
            <person name="Gendler K."/>
            <person name="Hauser C."/>
            <person name="Lamb M.R."/>
            <person name="Ledford H."/>
            <person name="Long J.C."/>
            <person name="Minagawa J."/>
            <person name="Page M.D."/>
            <person name="Pan J."/>
            <person name="Pootakham W."/>
            <person name="Roje S."/>
            <person name="Rose A."/>
            <person name="Stahlberg E."/>
            <person name="Terauchi A.M."/>
            <person name="Yang P."/>
            <person name="Ball S."/>
            <person name="Bowler C."/>
            <person name="Dieckmann C.L."/>
            <person name="Gladyshev V.N."/>
            <person name="Green P."/>
            <person name="Jorgensen R."/>
            <person name="Mayfield S."/>
            <person name="Mueller-Roeber B."/>
            <person name="Rajamani S."/>
            <person name="Sayre R.T."/>
            <person name="Brokstein P."/>
            <person name="Dubchak I."/>
            <person name="Goodstein D."/>
            <person name="Hornick L."/>
            <person name="Huang Y.W."/>
            <person name="Jhaveri J."/>
            <person name="Luo Y."/>
            <person name="Martinez D."/>
            <person name="Ngau W.C."/>
            <person name="Otillar B."/>
            <person name="Poliakov A."/>
            <person name="Porter A."/>
            <person name="Szajkowski L."/>
            <person name="Werner G."/>
            <person name="Zhou K."/>
            <person name="Grigoriev I.V."/>
            <person name="Rokhsar D.S."/>
            <person name="Grossman A.R."/>
        </authorList>
    </citation>
    <scope>NUCLEOTIDE SEQUENCE [LARGE SCALE GENOMIC DNA]</scope>
    <source>
        <strain evidence="11">CC-503</strain>
    </source>
</reference>
<evidence type="ECO:0000259" key="9">
    <source>
        <dbReference type="PROSITE" id="PS50893"/>
    </source>
</evidence>
<accession>A0A2K3CSN6</accession>
<feature type="transmembrane region" description="Helical" evidence="8">
    <location>
        <begin position="403"/>
        <end position="420"/>
    </location>
</feature>
<keyword evidence="4" id="KW-0547">Nucleotide-binding</keyword>
<keyword evidence="3 8" id="KW-0812">Transmembrane</keyword>
<feature type="transmembrane region" description="Helical" evidence="8">
    <location>
        <begin position="615"/>
        <end position="636"/>
    </location>
</feature>
<dbReference type="GO" id="GO:0140359">
    <property type="term" value="F:ABC-type transporter activity"/>
    <property type="evidence" value="ECO:0007669"/>
    <property type="project" value="InterPro"/>
</dbReference>
<feature type="transmembrane region" description="Helical" evidence="8">
    <location>
        <begin position="508"/>
        <end position="529"/>
    </location>
</feature>
<keyword evidence="6 8" id="KW-1133">Transmembrane helix</keyword>
<dbReference type="InterPro" id="IPR050352">
    <property type="entry name" value="ABCG_transporters"/>
</dbReference>
<sequence length="642" mass="69928">MASEAPVPVADGQPRTSSLKLKRTLTQKCSAGGVTVTLQDMSFIVKNNRKGPDGKHSDLALVNKVSGWFEPGQMSALMGPSGSGKTTLLDVLAGRKTSGRIQGELRFSGVRPSAAYQRKHTGYVEQVGEGGEAVEQFDTLLPILTVREMLLYTAELKRPLGEPLADKKAAVDQLLDALALTRCAGVRIGSPEARGISGGQAKRTNIAIALITDPRVLFLDEPTTGLDSYTANEVMLTVQALARGGVTVVATIHSPTAFCFSLFDKLMMMASGRTVYFGAQDASAVSYFQRTCTSVLGQDVEALAGPGSNSAEFLVDIITEADRDGKGGALADAYAASDLAAANAAALAGHVAHFQNTTLPEDLSRELATKTATVTPFWWGIYIYAKYRTVRNYTNPAFVAPRVMDKLTISLLVMTLYLGIGDNLASDNLINISAVLFMWSATTGFVAAGYIPSLVLERGLFVRERNDGLYLAPTYLTAKLLDEIAINAVASLGIAAFTFYGIQLLNNFGLFYISYLVGVCVGISLAYFVASFAPNMDVANALLPIYAVTLMFFAGFLIRPAEMPPWWKWYMYIDFARYTWGACMINQFKNHNTPWINGQTVLEYYDLDGMDEWTFVGYAALFFLFFYICTATILTFKKYQLR</sequence>
<gene>
    <name evidence="10" type="ORF">CHLRE_16g648700v5</name>
</gene>
<dbReference type="InParanoid" id="A0A2K3CSN6"/>
<proteinExistence type="predicted"/>
<feature type="transmembrane region" description="Helical" evidence="8">
    <location>
        <begin position="432"/>
        <end position="456"/>
    </location>
</feature>
<dbReference type="OrthoDB" id="66620at2759"/>
<dbReference type="GO" id="GO:0042626">
    <property type="term" value="F:ATPase-coupled transmembrane transporter activity"/>
    <property type="evidence" value="ECO:0000318"/>
    <property type="project" value="GO_Central"/>
</dbReference>
<feature type="domain" description="ABC transporter" evidence="9">
    <location>
        <begin position="36"/>
        <end position="296"/>
    </location>
</feature>
<dbReference type="Gramene" id="PNW71307">
    <property type="protein sequence ID" value="PNW71307"/>
    <property type="gene ID" value="CHLRE_16g648700v5"/>
</dbReference>
<feature type="transmembrane region" description="Helical" evidence="8">
    <location>
        <begin position="240"/>
        <end position="263"/>
    </location>
</feature>
<protein>
    <recommendedName>
        <fullName evidence="9">ABC transporter domain-containing protein</fullName>
    </recommendedName>
</protein>
<comment type="subcellular location">
    <subcellularLocation>
        <location evidence="1">Membrane</location>
        <topology evidence="1">Multi-pass membrane protein</topology>
    </subcellularLocation>
</comment>
<keyword evidence="7 8" id="KW-0472">Membrane</keyword>
<dbReference type="InterPro" id="IPR003593">
    <property type="entry name" value="AAA+_ATPase"/>
</dbReference>
<evidence type="ECO:0000313" key="10">
    <source>
        <dbReference type="EMBL" id="PNW71307.1"/>
    </source>
</evidence>
<dbReference type="SUPFAM" id="SSF52540">
    <property type="entry name" value="P-loop containing nucleoside triphosphate hydrolases"/>
    <property type="match status" value="1"/>
</dbReference>
<dbReference type="GO" id="GO:0016887">
    <property type="term" value="F:ATP hydrolysis activity"/>
    <property type="evidence" value="ECO:0007669"/>
    <property type="project" value="InterPro"/>
</dbReference>
<dbReference type="GeneID" id="5723821"/>
<dbReference type="GO" id="GO:0055085">
    <property type="term" value="P:transmembrane transport"/>
    <property type="evidence" value="ECO:0000318"/>
    <property type="project" value="GO_Central"/>
</dbReference>
<dbReference type="InterPro" id="IPR003439">
    <property type="entry name" value="ABC_transporter-like_ATP-bd"/>
</dbReference>
<keyword evidence="5" id="KW-0067">ATP-binding</keyword>
<dbReference type="PANTHER" id="PTHR48041">
    <property type="entry name" value="ABC TRANSPORTER G FAMILY MEMBER 28"/>
    <property type="match status" value="1"/>
</dbReference>
<dbReference type="AlphaFoldDB" id="A0A2K3CSN6"/>
<evidence type="ECO:0000256" key="8">
    <source>
        <dbReference type="SAM" id="Phobius"/>
    </source>
</evidence>
<evidence type="ECO:0000256" key="4">
    <source>
        <dbReference type="ARBA" id="ARBA00022741"/>
    </source>
</evidence>
<dbReference type="GO" id="GO:0016020">
    <property type="term" value="C:membrane"/>
    <property type="evidence" value="ECO:0000318"/>
    <property type="project" value="GO_Central"/>
</dbReference>
<dbReference type="KEGG" id="cre:CHLRE_16g648700v5"/>
<name>A0A2K3CSN6_CHLRE</name>
<dbReference type="ExpressionAtlas" id="A0A2K3CSN6">
    <property type="expression patterns" value="baseline"/>
</dbReference>
<evidence type="ECO:0000256" key="6">
    <source>
        <dbReference type="ARBA" id="ARBA00022989"/>
    </source>
</evidence>
<evidence type="ECO:0000256" key="3">
    <source>
        <dbReference type="ARBA" id="ARBA00022692"/>
    </source>
</evidence>
<dbReference type="Pfam" id="PF00005">
    <property type="entry name" value="ABC_tran"/>
    <property type="match status" value="1"/>
</dbReference>
<feature type="transmembrane region" description="Helical" evidence="8">
    <location>
        <begin position="541"/>
        <end position="561"/>
    </location>
</feature>
<dbReference type="GO" id="GO:0005524">
    <property type="term" value="F:ATP binding"/>
    <property type="evidence" value="ECO:0007669"/>
    <property type="project" value="UniProtKB-KW"/>
</dbReference>
<evidence type="ECO:0000256" key="2">
    <source>
        <dbReference type="ARBA" id="ARBA00022448"/>
    </source>
</evidence>
<evidence type="ECO:0000313" key="11">
    <source>
        <dbReference type="Proteomes" id="UP000006906"/>
    </source>
</evidence>
<organism evidence="10 11">
    <name type="scientific">Chlamydomonas reinhardtii</name>
    <name type="common">Chlamydomonas smithii</name>
    <dbReference type="NCBI Taxonomy" id="3055"/>
    <lineage>
        <taxon>Eukaryota</taxon>
        <taxon>Viridiplantae</taxon>
        <taxon>Chlorophyta</taxon>
        <taxon>core chlorophytes</taxon>
        <taxon>Chlorophyceae</taxon>
        <taxon>CS clade</taxon>
        <taxon>Chlamydomonadales</taxon>
        <taxon>Chlamydomonadaceae</taxon>
        <taxon>Chlamydomonas</taxon>
    </lineage>
</organism>
<dbReference type="RefSeq" id="XP_042915401.1">
    <property type="nucleotide sequence ID" value="XM_043070757.1"/>
</dbReference>
<dbReference type="Proteomes" id="UP000006906">
    <property type="component" value="Chromosome 16"/>
</dbReference>
<dbReference type="Gene3D" id="3.40.50.300">
    <property type="entry name" value="P-loop containing nucleotide triphosphate hydrolases"/>
    <property type="match status" value="1"/>
</dbReference>
<evidence type="ECO:0000256" key="1">
    <source>
        <dbReference type="ARBA" id="ARBA00004141"/>
    </source>
</evidence>
<keyword evidence="2" id="KW-0813">Transport</keyword>
<dbReference type="PANTHER" id="PTHR48041:SF91">
    <property type="entry name" value="ABC TRANSPORTER G FAMILY MEMBER 28"/>
    <property type="match status" value="1"/>
</dbReference>
<dbReference type="InterPro" id="IPR013525">
    <property type="entry name" value="ABC2_TM"/>
</dbReference>
<dbReference type="EMBL" id="CM008977">
    <property type="protein sequence ID" value="PNW71307.1"/>
    <property type="molecule type" value="Genomic_DNA"/>
</dbReference>
<dbReference type="Pfam" id="PF01061">
    <property type="entry name" value="ABC2_membrane"/>
    <property type="match status" value="1"/>
</dbReference>
<evidence type="ECO:0000256" key="7">
    <source>
        <dbReference type="ARBA" id="ARBA00023136"/>
    </source>
</evidence>
<evidence type="ECO:0000256" key="5">
    <source>
        <dbReference type="ARBA" id="ARBA00022840"/>
    </source>
</evidence>
<dbReference type="InterPro" id="IPR027417">
    <property type="entry name" value="P-loop_NTPase"/>
</dbReference>
<feature type="transmembrane region" description="Helical" evidence="8">
    <location>
        <begin position="484"/>
        <end position="502"/>
    </location>
</feature>
<keyword evidence="11" id="KW-1185">Reference proteome</keyword>
<dbReference type="PROSITE" id="PS50893">
    <property type="entry name" value="ABC_TRANSPORTER_2"/>
    <property type="match status" value="1"/>
</dbReference>
<dbReference type="CDD" id="cd03213">
    <property type="entry name" value="ABCG_EPDR"/>
    <property type="match status" value="1"/>
</dbReference>